<gene>
    <name evidence="1" type="ORF">Axy12_018</name>
</gene>
<accession>A0A514CUL5</accession>
<evidence type="ECO:0000313" key="2">
    <source>
        <dbReference type="Proteomes" id="UP000315923"/>
    </source>
</evidence>
<name>A0A514CUL5_9CAUD</name>
<reference evidence="1 2" key="1">
    <citation type="submission" date="2019-05" db="EMBL/GenBank/DDBJ databases">
        <title>Complete genome sequence of sixteen phages from Abidjan, cote d'Ivoire, isolated on a single strain of Achromobacter xylosoxidans.</title>
        <authorList>
            <person name="Essoh C."/>
            <person name="Vernadet J.-P."/>
            <person name="Vergnaud G."/>
            <person name="Pourcel C."/>
        </authorList>
    </citation>
    <scope>NUCLEOTIDE SEQUENCE [LARGE SCALE GENOMIC DNA]</scope>
</reference>
<protein>
    <submittedName>
        <fullName evidence="1">Uncharacterized protein</fullName>
    </submittedName>
</protein>
<proteinExistence type="predicted"/>
<dbReference type="EMBL" id="MK962631">
    <property type="protein sequence ID" value="QDH84156.1"/>
    <property type="molecule type" value="Genomic_DNA"/>
</dbReference>
<evidence type="ECO:0000313" key="1">
    <source>
        <dbReference type="EMBL" id="QDH84156.1"/>
    </source>
</evidence>
<sequence length="48" mass="5444">MDIADAFQIVIDLAKQNMAPTDMSEERARQQEAINMIEDIAVNEYGDE</sequence>
<organism evidence="1 2">
    <name type="scientific">Achromobacter phage vB_AxyP_19-32_Axy12</name>
    <dbReference type="NCBI Taxonomy" id="2591043"/>
    <lineage>
        <taxon>Viruses</taxon>
        <taxon>Duplodnaviria</taxon>
        <taxon>Heunggongvirae</taxon>
        <taxon>Uroviricota</taxon>
        <taxon>Caudoviricetes</taxon>
        <taxon>Schitoviridae</taxon>
        <taxon>Rothmandenesvirinae</taxon>
        <taxon>Dongdastvirus</taxon>
        <taxon>Dongdastvirus Axy12</taxon>
    </lineage>
</organism>
<keyword evidence="2" id="KW-1185">Reference proteome</keyword>
<dbReference type="Proteomes" id="UP000315923">
    <property type="component" value="Segment"/>
</dbReference>